<organism evidence="2 5">
    <name type="scientific">Microbulbifer hydrolyticus</name>
    <dbReference type="NCBI Taxonomy" id="48074"/>
    <lineage>
        <taxon>Bacteria</taxon>
        <taxon>Pseudomonadati</taxon>
        <taxon>Pseudomonadota</taxon>
        <taxon>Gammaproteobacteria</taxon>
        <taxon>Cellvibrionales</taxon>
        <taxon>Microbulbiferaceae</taxon>
        <taxon>Microbulbifer</taxon>
    </lineage>
</organism>
<dbReference type="Proteomes" id="UP000563601">
    <property type="component" value="Unassembled WGS sequence"/>
</dbReference>
<dbReference type="InterPro" id="IPR007296">
    <property type="entry name" value="DUF403"/>
</dbReference>
<evidence type="ECO:0000313" key="5">
    <source>
        <dbReference type="Proteomes" id="UP000563601"/>
    </source>
</evidence>
<evidence type="ECO:0000259" key="1">
    <source>
        <dbReference type="Pfam" id="PF04168"/>
    </source>
</evidence>
<protein>
    <submittedName>
        <fullName evidence="2">Alpha-E superfamily protein</fullName>
    </submittedName>
</protein>
<dbReference type="EMBL" id="JACHHR010000001">
    <property type="protein sequence ID" value="MBB5210092.1"/>
    <property type="molecule type" value="Genomic_DNA"/>
</dbReference>
<evidence type="ECO:0000313" key="3">
    <source>
        <dbReference type="EMBL" id="QHQ39388.1"/>
    </source>
</evidence>
<evidence type="ECO:0000313" key="2">
    <source>
        <dbReference type="EMBL" id="MBB5210092.1"/>
    </source>
</evidence>
<dbReference type="Pfam" id="PF04168">
    <property type="entry name" value="Alpha-E"/>
    <property type="match status" value="1"/>
</dbReference>
<evidence type="ECO:0000313" key="4">
    <source>
        <dbReference type="Proteomes" id="UP000464675"/>
    </source>
</evidence>
<reference evidence="3 4" key="1">
    <citation type="submission" date="2020-01" db="EMBL/GenBank/DDBJ databases">
        <title>The possibility of degradation of plastic by Microbulbifer hydrolyticus IRE-31.</title>
        <authorList>
            <person name="Liu L."/>
        </authorList>
    </citation>
    <scope>NUCLEOTIDE SEQUENCE [LARGE SCALE GENOMIC DNA]</scope>
    <source>
        <strain evidence="3 4">IRE-31</strain>
    </source>
</reference>
<dbReference type="PANTHER" id="PTHR34595">
    <property type="entry name" value="BLR5612 PROTEIN"/>
    <property type="match status" value="1"/>
</dbReference>
<dbReference type="InterPro" id="IPR051680">
    <property type="entry name" value="ATP-dep_Glu-Cys_Ligase-2"/>
</dbReference>
<dbReference type="EMBL" id="CP047491">
    <property type="protein sequence ID" value="QHQ39388.1"/>
    <property type="molecule type" value="Genomic_DNA"/>
</dbReference>
<keyword evidence="4" id="KW-1185">Reference proteome</keyword>
<sequence length="311" mass="35786">MLSRTASSIYWMARSLERAENLTRLLDVSHNMSLMPNSKGGQQELLAPLTITGRLDQFRESYPQLNAEALLEFFLFDETNDGSIFSCIRSARDNAHSVRDKLSSEAWESINATWLELRHRRQLGINHEGVKSLIDWIKQRSHEFRGAAYGTMLHNNVFHFMRLGTFIERADNTARILRVKLEVMESQHNSNHAIDFYQWNALLQSLGAYEAYHDKYTGGLTTRNVTELLILSAELPRSLRYCIGALMSQLIAIEGTQGQAAKRLCAELHARLEYGEVDFIIRFGLHDYLNDLLRRIHTIGDEIHRSYWEGA</sequence>
<dbReference type="Proteomes" id="UP000464675">
    <property type="component" value="Chromosome"/>
</dbReference>
<proteinExistence type="predicted"/>
<dbReference type="OrthoDB" id="9803532at2"/>
<name>A0A6P1T9B0_9GAMM</name>
<dbReference type="AlphaFoldDB" id="A0A6P1T9B0"/>
<feature type="domain" description="DUF403" evidence="1">
    <location>
        <begin position="1"/>
        <end position="307"/>
    </location>
</feature>
<dbReference type="RefSeq" id="WP_161858706.1">
    <property type="nucleotide sequence ID" value="NZ_CP047491.1"/>
</dbReference>
<gene>
    <name evidence="3" type="ORF">GTQ55_10640</name>
    <name evidence="2" type="ORF">HNQ53_000280</name>
</gene>
<dbReference type="PANTHER" id="PTHR34595:SF7">
    <property type="entry name" value="SLL1039 PROTEIN"/>
    <property type="match status" value="1"/>
</dbReference>
<accession>A0A6P1T9B0</accession>
<reference evidence="2 5" key="2">
    <citation type="submission" date="2020-08" db="EMBL/GenBank/DDBJ databases">
        <title>Genomic Encyclopedia of Type Strains, Phase IV (KMG-IV): sequencing the most valuable type-strain genomes for metagenomic binning, comparative biology and taxonomic classification.</title>
        <authorList>
            <person name="Goeker M."/>
        </authorList>
    </citation>
    <scope>NUCLEOTIDE SEQUENCE [LARGE SCALE GENOMIC DNA]</scope>
    <source>
        <strain evidence="2 5">DSM 11525</strain>
    </source>
</reference>